<feature type="domain" description="DUF4369" evidence="1">
    <location>
        <begin position="26"/>
        <end position="119"/>
    </location>
</feature>
<sequence>MNRCIRLLPFFIGVLVLGACSQIRGYRIDGSAPLPEFEGKMVYMKDVSTDAPVDSARIINGKFAFADTTKIENPVIKILSIHASKMGLEYRLPVVIENGTIKASIADVVCTEGTMLNERMQDFLLAIDAYSAACTDKPVEQIQSGFSELLKRYIEMNNDNVIGTYIQTAYQSSL</sequence>
<evidence type="ECO:0000313" key="2">
    <source>
        <dbReference type="EMBL" id="KAB4309890.1"/>
    </source>
</evidence>
<evidence type="ECO:0000313" key="5">
    <source>
        <dbReference type="EMBL" id="UYU90652.1"/>
    </source>
</evidence>
<organism evidence="3 7">
    <name type="scientific">Bacteroides thetaiotaomicron</name>
    <dbReference type="NCBI Taxonomy" id="818"/>
    <lineage>
        <taxon>Bacteria</taxon>
        <taxon>Pseudomonadati</taxon>
        <taxon>Bacteroidota</taxon>
        <taxon>Bacteroidia</taxon>
        <taxon>Bacteroidales</taxon>
        <taxon>Bacteroidaceae</taxon>
        <taxon>Bacteroides</taxon>
    </lineage>
</organism>
<dbReference type="AlphaFoldDB" id="A0A0P0FCG2"/>
<evidence type="ECO:0000259" key="1">
    <source>
        <dbReference type="Pfam" id="PF14289"/>
    </source>
</evidence>
<evidence type="ECO:0000313" key="6">
    <source>
        <dbReference type="Proteomes" id="UP000440614"/>
    </source>
</evidence>
<dbReference type="InterPro" id="IPR025380">
    <property type="entry name" value="DUF4369"/>
</dbReference>
<proteinExistence type="predicted"/>
<dbReference type="EMBL" id="CP083685">
    <property type="protein sequence ID" value="UYU90652.1"/>
    <property type="molecule type" value="Genomic_DNA"/>
</dbReference>
<dbReference type="Proteomes" id="UP000440614">
    <property type="component" value="Unassembled WGS sequence"/>
</dbReference>
<dbReference type="Proteomes" id="UP000460317">
    <property type="component" value="Unassembled WGS sequence"/>
</dbReference>
<accession>A0A0P0FCG2</accession>
<name>A0A0P0FCG2_BACT4</name>
<dbReference type="Pfam" id="PF14289">
    <property type="entry name" value="DUF4369"/>
    <property type="match status" value="1"/>
</dbReference>
<dbReference type="EMBL" id="WCSY01000016">
    <property type="protein sequence ID" value="KAB4309890.1"/>
    <property type="molecule type" value="Genomic_DNA"/>
</dbReference>
<reference evidence="4 8" key="2">
    <citation type="submission" date="2021-06" db="EMBL/GenBank/DDBJ databases">
        <title>Interrogation of the integrated mobile genetic elements in gut-associated Bacteroides with a consensus prediction approach.</title>
        <authorList>
            <person name="Campbell D.E."/>
            <person name="Leigh J.R."/>
            <person name="Kim T."/>
            <person name="England W."/>
            <person name="Whitaker R.J."/>
            <person name="Degnan P.H."/>
        </authorList>
    </citation>
    <scope>NUCLEOTIDE SEQUENCE [LARGE SCALE GENOMIC DNA]</scope>
    <source>
        <strain evidence="5">VPI-3443</strain>
        <strain evidence="4 8">WAL8669</strain>
    </source>
</reference>
<dbReference type="RefSeq" id="WP_048693732.1">
    <property type="nucleotide sequence ID" value="NZ_BQNN01000001.1"/>
</dbReference>
<gene>
    <name evidence="3" type="ORF">GAN93_18520</name>
    <name evidence="2" type="ORF">GAO51_16530</name>
    <name evidence="4" type="ORF">KQP68_04625</name>
    <name evidence="5" type="ORF">KQP74_22465</name>
</gene>
<dbReference type="KEGG" id="btho:Btheta7330_01089"/>
<evidence type="ECO:0000313" key="8">
    <source>
        <dbReference type="Proteomes" id="UP001156218"/>
    </source>
</evidence>
<dbReference type="Proteomes" id="UP001162960">
    <property type="component" value="Chromosome"/>
</dbReference>
<reference evidence="6 7" key="1">
    <citation type="journal article" date="2019" name="Nat. Med.">
        <title>A library of human gut bacterial isolates paired with longitudinal multiomics data enables mechanistic microbiome research.</title>
        <authorList>
            <person name="Poyet M."/>
            <person name="Groussin M."/>
            <person name="Gibbons S.M."/>
            <person name="Avila-Pacheco J."/>
            <person name="Jiang X."/>
            <person name="Kearney S.M."/>
            <person name="Perrotta A.R."/>
            <person name="Berdy B."/>
            <person name="Zhao S."/>
            <person name="Lieberman T.D."/>
            <person name="Swanson P.K."/>
            <person name="Smith M."/>
            <person name="Roesemann S."/>
            <person name="Alexander J.E."/>
            <person name="Rich S.A."/>
            <person name="Livny J."/>
            <person name="Vlamakis H."/>
            <person name="Clish C."/>
            <person name="Bullock K."/>
            <person name="Deik A."/>
            <person name="Scott J."/>
            <person name="Pierce K.A."/>
            <person name="Xavier R.J."/>
            <person name="Alm E.J."/>
        </authorList>
    </citation>
    <scope>NUCLEOTIDE SEQUENCE [LARGE SCALE GENOMIC DNA]</scope>
    <source>
        <strain evidence="3 7">BIOML-A165</strain>
        <strain evidence="2 6">BIOML-A188</strain>
    </source>
</reference>
<evidence type="ECO:0000313" key="7">
    <source>
        <dbReference type="Proteomes" id="UP000460317"/>
    </source>
</evidence>
<dbReference type="Proteomes" id="UP001156218">
    <property type="component" value="Chromosome"/>
</dbReference>
<evidence type="ECO:0000313" key="4">
    <source>
        <dbReference type="EMBL" id="UYU67570.1"/>
    </source>
</evidence>
<protein>
    <submittedName>
        <fullName evidence="3">DUF4369 domain-containing protein</fullName>
    </submittedName>
</protein>
<dbReference type="EMBL" id="CP083680">
    <property type="protein sequence ID" value="UYU67570.1"/>
    <property type="molecule type" value="Genomic_DNA"/>
</dbReference>
<dbReference type="EMBL" id="WCSB01000020">
    <property type="protein sequence ID" value="KAB4449614.1"/>
    <property type="molecule type" value="Genomic_DNA"/>
</dbReference>
<evidence type="ECO:0000313" key="3">
    <source>
        <dbReference type="EMBL" id="KAB4449614.1"/>
    </source>
</evidence>
<dbReference type="PROSITE" id="PS51257">
    <property type="entry name" value="PROKAR_LIPOPROTEIN"/>
    <property type="match status" value="1"/>
</dbReference>